<evidence type="ECO:0000313" key="3">
    <source>
        <dbReference type="Proteomes" id="UP000266723"/>
    </source>
</evidence>
<name>A0ABQ7F5P5_BRACR</name>
<dbReference type="InterPro" id="IPR001633">
    <property type="entry name" value="EAL_dom"/>
</dbReference>
<feature type="domain" description="EAL" evidence="1">
    <location>
        <begin position="1"/>
        <end position="60"/>
    </location>
</feature>
<comment type="caution">
    <text evidence="2">The sequence shown here is derived from an EMBL/GenBank/DDBJ whole genome shotgun (WGS) entry which is preliminary data.</text>
</comment>
<gene>
    <name evidence="2" type="ORF">DY000_02044525</name>
</gene>
<evidence type="ECO:0000313" key="2">
    <source>
        <dbReference type="EMBL" id="KAF3611273.1"/>
    </source>
</evidence>
<evidence type="ECO:0000259" key="1">
    <source>
        <dbReference type="PROSITE" id="PS50883"/>
    </source>
</evidence>
<keyword evidence="3" id="KW-1185">Reference proteome</keyword>
<proteinExistence type="predicted"/>
<reference evidence="2 3" key="1">
    <citation type="journal article" date="2020" name="BMC Genomics">
        <title>Intraspecific diversification of the crop wild relative Brassica cretica Lam. using demographic model selection.</title>
        <authorList>
            <person name="Kioukis A."/>
            <person name="Michalopoulou V.A."/>
            <person name="Briers L."/>
            <person name="Pirintsos S."/>
            <person name="Studholme D.J."/>
            <person name="Pavlidis P."/>
            <person name="Sarris P.F."/>
        </authorList>
    </citation>
    <scope>NUCLEOTIDE SEQUENCE [LARGE SCALE GENOMIC DNA]</scope>
    <source>
        <strain evidence="3">cv. PFS-1207/04</strain>
    </source>
</reference>
<accession>A0ABQ7F5P5</accession>
<sequence>MSSSDAVLAQSGFDALRVGRSAPFLGLHEDQDAGLVDVAHGLSINTIREKVSLENECGEL</sequence>
<protein>
    <recommendedName>
        <fullName evidence="1">EAL domain-containing protein</fullName>
    </recommendedName>
</protein>
<dbReference type="Proteomes" id="UP000266723">
    <property type="component" value="Unassembled WGS sequence"/>
</dbReference>
<organism evidence="2 3">
    <name type="scientific">Brassica cretica</name>
    <name type="common">Mustard</name>
    <dbReference type="NCBI Taxonomy" id="69181"/>
    <lineage>
        <taxon>Eukaryota</taxon>
        <taxon>Viridiplantae</taxon>
        <taxon>Streptophyta</taxon>
        <taxon>Embryophyta</taxon>
        <taxon>Tracheophyta</taxon>
        <taxon>Spermatophyta</taxon>
        <taxon>Magnoliopsida</taxon>
        <taxon>eudicotyledons</taxon>
        <taxon>Gunneridae</taxon>
        <taxon>Pentapetalae</taxon>
        <taxon>rosids</taxon>
        <taxon>malvids</taxon>
        <taxon>Brassicales</taxon>
        <taxon>Brassicaceae</taxon>
        <taxon>Brassiceae</taxon>
        <taxon>Brassica</taxon>
    </lineage>
</organism>
<dbReference type="EMBL" id="QGKV02000297">
    <property type="protein sequence ID" value="KAF3611273.1"/>
    <property type="molecule type" value="Genomic_DNA"/>
</dbReference>
<dbReference type="PROSITE" id="PS50883">
    <property type="entry name" value="EAL"/>
    <property type="match status" value="1"/>
</dbReference>